<accession>Q83XX1</accession>
<dbReference type="EMBL" id="AY261807">
    <property type="protein sequence ID" value="AAP31837.1"/>
    <property type="molecule type" value="Genomic_DNA"/>
</dbReference>
<dbReference type="GO" id="GO:0004519">
    <property type="term" value="F:endonuclease activity"/>
    <property type="evidence" value="ECO:0007669"/>
    <property type="project" value="UniProtKB-KW"/>
</dbReference>
<keyword evidence="1" id="KW-0378">Hydrolase</keyword>
<organism evidence="1">
    <name type="scientific">Arthrobacter sp. S</name>
    <dbReference type="NCBI Taxonomy" id="228746"/>
    <lineage>
        <taxon>Bacteria</taxon>
        <taxon>Bacillati</taxon>
        <taxon>Actinomycetota</taxon>
        <taxon>Actinomycetes</taxon>
        <taxon>Micrococcales</taxon>
        <taxon>Micrococcaceae</taxon>
        <taxon>Arthrobacter</taxon>
    </lineage>
</organism>
<protein>
    <submittedName>
        <fullName evidence="1">AsiSI endonuclease</fullName>
    </submittedName>
</protein>
<evidence type="ECO:0000313" key="1">
    <source>
        <dbReference type="EMBL" id="AAP31837.1"/>
    </source>
</evidence>
<reference evidence="1" key="1">
    <citation type="submission" date="2003-03" db="EMBL/GenBank/DDBJ databases">
        <title>Method for cloning and expression of AsiSI restriction endonuclease and AsiSI methylase in E. coli.</title>
        <authorList>
            <person name="Zhu Z."/>
            <person name="Xu S.-Y."/>
        </authorList>
    </citation>
    <scope>NUCLEOTIDE SEQUENCE</scope>
    <source>
        <strain evidence="1">S</strain>
    </source>
</reference>
<proteinExistence type="predicted"/>
<keyword evidence="1" id="KW-0255">Endonuclease</keyword>
<sequence length="287" mass="32294">MGESIDQLNPISGDGRLLQSHGLTSKVYVPILRYVFALRYKTGDTVVEFTLDDIRDAAAALGIVVRNAADVIYRMRSRTVLPAEILELGFYVLTQAGRGRYRFEQASSTVIDLPNTRPIEALDLTPNPVRRLLPEHLADMDEQAILMVAGYCNLWQHFTGLTVYRLRSHVRKSVPGVGQAELDEVNVAVAVRDDEVPVIIPVEAKAVADPVNRVQIATQVAFANRYFAEHEFRPMTIKVDRDSVLNLLEFNATPIASEIEVIRSARYRLILSDRQRHLIDETDQVML</sequence>
<name>Q83XX1_9MICC</name>
<gene>
    <name evidence="1" type="primary">asiSIR</name>
</gene>
<dbReference type="AlphaFoldDB" id="Q83XX1"/>
<keyword evidence="1" id="KW-0540">Nuclease</keyword>